<feature type="transmembrane region" description="Helical" evidence="1">
    <location>
        <begin position="20"/>
        <end position="44"/>
    </location>
</feature>
<dbReference type="EMBL" id="BAAALF010000125">
    <property type="protein sequence ID" value="GAA1257665.1"/>
    <property type="molecule type" value="Genomic_DNA"/>
</dbReference>
<keyword evidence="1" id="KW-1133">Transmembrane helix</keyword>
<sequence>MHHTTLLLASTGGSTTSTVLALLLLLLPFLAPVVLVGTLVVLLVRLVRAAGNLRSLLTPGTLLLVAVAGAAASTGAFGIGMASGFYLLDPDDFCASHGFAAQRVVTHAFPVSARCVDGPVEGELVPGWVNPTVLLGAFTAVLGLSGAAGLVARRRLPVH</sequence>
<name>A0ABN1WNR7_9ACTN</name>
<proteinExistence type="predicted"/>
<gene>
    <name evidence="2" type="ORF">GCM10009665_54980</name>
</gene>
<evidence type="ECO:0000256" key="1">
    <source>
        <dbReference type="SAM" id="Phobius"/>
    </source>
</evidence>
<keyword evidence="1" id="KW-0812">Transmembrane</keyword>
<dbReference type="RefSeq" id="WP_344444698.1">
    <property type="nucleotide sequence ID" value="NZ_BAAALF010000125.1"/>
</dbReference>
<evidence type="ECO:0000313" key="2">
    <source>
        <dbReference type="EMBL" id="GAA1257665.1"/>
    </source>
</evidence>
<keyword evidence="1" id="KW-0472">Membrane</keyword>
<evidence type="ECO:0008006" key="4">
    <source>
        <dbReference type="Google" id="ProtNLM"/>
    </source>
</evidence>
<feature type="transmembrane region" description="Helical" evidence="1">
    <location>
        <begin position="56"/>
        <end position="79"/>
    </location>
</feature>
<accession>A0ABN1WNR7</accession>
<organism evidence="2 3">
    <name type="scientific">Kitasatospora nipponensis</name>
    <dbReference type="NCBI Taxonomy" id="258049"/>
    <lineage>
        <taxon>Bacteria</taxon>
        <taxon>Bacillati</taxon>
        <taxon>Actinomycetota</taxon>
        <taxon>Actinomycetes</taxon>
        <taxon>Kitasatosporales</taxon>
        <taxon>Streptomycetaceae</taxon>
        <taxon>Kitasatospora</taxon>
    </lineage>
</organism>
<reference evidence="2 3" key="1">
    <citation type="journal article" date="2019" name="Int. J. Syst. Evol. Microbiol.">
        <title>The Global Catalogue of Microorganisms (GCM) 10K type strain sequencing project: providing services to taxonomists for standard genome sequencing and annotation.</title>
        <authorList>
            <consortium name="The Broad Institute Genomics Platform"/>
            <consortium name="The Broad Institute Genome Sequencing Center for Infectious Disease"/>
            <person name="Wu L."/>
            <person name="Ma J."/>
        </authorList>
    </citation>
    <scope>NUCLEOTIDE SEQUENCE [LARGE SCALE GENOMIC DNA]</scope>
    <source>
        <strain evidence="2 3">JCM 13004</strain>
    </source>
</reference>
<keyword evidence="3" id="KW-1185">Reference proteome</keyword>
<protein>
    <recommendedName>
        <fullName evidence="4">Integral membrane protein</fullName>
    </recommendedName>
</protein>
<dbReference type="Proteomes" id="UP001500037">
    <property type="component" value="Unassembled WGS sequence"/>
</dbReference>
<comment type="caution">
    <text evidence="2">The sequence shown here is derived from an EMBL/GenBank/DDBJ whole genome shotgun (WGS) entry which is preliminary data.</text>
</comment>
<evidence type="ECO:0000313" key="3">
    <source>
        <dbReference type="Proteomes" id="UP001500037"/>
    </source>
</evidence>
<feature type="transmembrane region" description="Helical" evidence="1">
    <location>
        <begin position="133"/>
        <end position="152"/>
    </location>
</feature>